<feature type="transmembrane region" description="Helical" evidence="1">
    <location>
        <begin position="48"/>
        <end position="71"/>
    </location>
</feature>
<evidence type="ECO:0000313" key="2">
    <source>
        <dbReference type="EMBL" id="PLT84553.1"/>
    </source>
</evidence>
<keyword evidence="1" id="KW-0472">Membrane</keyword>
<dbReference type="AlphaFoldDB" id="A0A2N5PY08"/>
<accession>A0A2N5PY08</accession>
<reference evidence="2 3" key="1">
    <citation type="journal article" date="2017" name="Genome Med.">
        <title>A novel Ruminococcus gnavus clade enriched in inflammatory bowel disease patients.</title>
        <authorList>
            <person name="Hall A.B."/>
            <person name="Yassour M."/>
            <person name="Sauk J."/>
            <person name="Garner A."/>
            <person name="Jiang X."/>
            <person name="Arthur T."/>
            <person name="Lagoudas G.K."/>
            <person name="Vatanen T."/>
            <person name="Fornelos N."/>
            <person name="Wilson R."/>
            <person name="Bertha M."/>
            <person name="Cohen M."/>
            <person name="Garber J."/>
            <person name="Khalili H."/>
            <person name="Gevers D."/>
            <person name="Ananthakrishnan A.N."/>
            <person name="Kugathasan S."/>
            <person name="Lander E.S."/>
            <person name="Blainey P."/>
            <person name="Vlamakis H."/>
            <person name="Xavier R.J."/>
            <person name="Huttenhower C."/>
        </authorList>
    </citation>
    <scope>NUCLEOTIDE SEQUENCE [LARGE SCALE GENOMIC DNA]</scope>
    <source>
        <strain evidence="2 3">RJX1128</strain>
    </source>
</reference>
<evidence type="ECO:0000313" key="3">
    <source>
        <dbReference type="Proteomes" id="UP000234840"/>
    </source>
</evidence>
<keyword evidence="1" id="KW-0812">Transmembrane</keyword>
<evidence type="ECO:0000256" key="1">
    <source>
        <dbReference type="SAM" id="Phobius"/>
    </source>
</evidence>
<dbReference type="EMBL" id="NIHW01000031">
    <property type="protein sequence ID" value="PLT84553.1"/>
    <property type="molecule type" value="Genomic_DNA"/>
</dbReference>
<organism evidence="2 3">
    <name type="scientific">Mediterraneibacter gnavus</name>
    <name type="common">Ruminococcus gnavus</name>
    <dbReference type="NCBI Taxonomy" id="33038"/>
    <lineage>
        <taxon>Bacteria</taxon>
        <taxon>Bacillati</taxon>
        <taxon>Bacillota</taxon>
        <taxon>Clostridia</taxon>
        <taxon>Lachnospirales</taxon>
        <taxon>Lachnospiraceae</taxon>
        <taxon>Mediterraneibacter</taxon>
    </lineage>
</organism>
<proteinExistence type="predicted"/>
<dbReference type="RefSeq" id="WP_101882762.1">
    <property type="nucleotide sequence ID" value="NZ_NIHW01000031.1"/>
</dbReference>
<dbReference type="Proteomes" id="UP000234840">
    <property type="component" value="Unassembled WGS sequence"/>
</dbReference>
<sequence>MKRSRRPFSWVIEEYAFGAVALRDEIDRHKREDEKRWGLFKAVGMRLFYVYCLIVTFILVGIGVLGQKIYWIKERKRSKNSHEED</sequence>
<gene>
    <name evidence="2" type="ORF">CDL20_11680</name>
</gene>
<keyword evidence="1" id="KW-1133">Transmembrane helix</keyword>
<protein>
    <submittedName>
        <fullName evidence="2">Uncharacterized protein</fullName>
    </submittedName>
</protein>
<name>A0A2N5PY08_MEDGN</name>
<comment type="caution">
    <text evidence="2">The sequence shown here is derived from an EMBL/GenBank/DDBJ whole genome shotgun (WGS) entry which is preliminary data.</text>
</comment>